<dbReference type="Proteomes" id="UP001168877">
    <property type="component" value="Unassembled WGS sequence"/>
</dbReference>
<reference evidence="2" key="1">
    <citation type="journal article" date="2022" name="Plant J.">
        <title>Strategies of tolerance reflected in two North American maple genomes.</title>
        <authorList>
            <person name="McEvoy S.L."/>
            <person name="Sezen U.U."/>
            <person name="Trouern-Trend A."/>
            <person name="McMahon S.M."/>
            <person name="Schaberg P.G."/>
            <person name="Yang J."/>
            <person name="Wegrzyn J.L."/>
            <person name="Swenson N.G."/>
        </authorList>
    </citation>
    <scope>NUCLEOTIDE SEQUENCE</scope>
    <source>
        <strain evidence="2">NS2018</strain>
    </source>
</reference>
<keyword evidence="3" id="KW-1185">Reference proteome</keyword>
<name>A0AA39RIY6_ACESA</name>
<dbReference type="Pfam" id="PF07727">
    <property type="entry name" value="RVT_2"/>
    <property type="match status" value="1"/>
</dbReference>
<dbReference type="PANTHER" id="PTHR11439">
    <property type="entry name" value="GAG-POL-RELATED RETROTRANSPOSON"/>
    <property type="match status" value="1"/>
</dbReference>
<dbReference type="SUPFAM" id="SSF56672">
    <property type="entry name" value="DNA/RNA polymerases"/>
    <property type="match status" value="1"/>
</dbReference>
<dbReference type="AlphaFoldDB" id="A0AA39RIY6"/>
<dbReference type="PANTHER" id="PTHR11439:SF489">
    <property type="entry name" value="RNA-DIRECTED DNA POLYMERASE"/>
    <property type="match status" value="1"/>
</dbReference>
<evidence type="ECO:0000259" key="1">
    <source>
        <dbReference type="Pfam" id="PF07727"/>
    </source>
</evidence>
<protein>
    <recommendedName>
        <fullName evidence="1">Reverse transcriptase Ty1/copia-type domain-containing protein</fullName>
    </recommendedName>
</protein>
<gene>
    <name evidence="2" type="ORF">LWI29_031289</name>
</gene>
<evidence type="ECO:0000313" key="2">
    <source>
        <dbReference type="EMBL" id="KAK0574940.1"/>
    </source>
</evidence>
<dbReference type="InterPro" id="IPR013103">
    <property type="entry name" value="RVT_2"/>
</dbReference>
<dbReference type="InterPro" id="IPR043502">
    <property type="entry name" value="DNA/RNA_pol_sf"/>
</dbReference>
<feature type="domain" description="Reverse transcriptase Ty1/copia-type" evidence="1">
    <location>
        <begin position="1"/>
        <end position="145"/>
    </location>
</feature>
<dbReference type="CDD" id="cd09272">
    <property type="entry name" value="RNase_HI_RT_Ty1"/>
    <property type="match status" value="1"/>
</dbReference>
<dbReference type="EMBL" id="JAUESC010000387">
    <property type="protein sequence ID" value="KAK0574940.1"/>
    <property type="molecule type" value="Genomic_DNA"/>
</dbReference>
<proteinExistence type="predicted"/>
<organism evidence="2 3">
    <name type="scientific">Acer saccharum</name>
    <name type="common">Sugar maple</name>
    <dbReference type="NCBI Taxonomy" id="4024"/>
    <lineage>
        <taxon>Eukaryota</taxon>
        <taxon>Viridiplantae</taxon>
        <taxon>Streptophyta</taxon>
        <taxon>Embryophyta</taxon>
        <taxon>Tracheophyta</taxon>
        <taxon>Spermatophyta</taxon>
        <taxon>Magnoliopsida</taxon>
        <taxon>eudicotyledons</taxon>
        <taxon>Gunneridae</taxon>
        <taxon>Pentapetalae</taxon>
        <taxon>rosids</taxon>
        <taxon>malvids</taxon>
        <taxon>Sapindales</taxon>
        <taxon>Sapindaceae</taxon>
        <taxon>Hippocastanoideae</taxon>
        <taxon>Acereae</taxon>
        <taxon>Acer</taxon>
    </lineage>
</organism>
<comment type="caution">
    <text evidence="2">The sequence shown here is derived from an EMBL/GenBank/DDBJ whole genome shotgun (WGS) entry which is preliminary data.</text>
</comment>
<evidence type="ECO:0000313" key="3">
    <source>
        <dbReference type="Proteomes" id="UP001168877"/>
    </source>
</evidence>
<sequence length="308" mass="34644">MTQPPGFIDSNHPTYVCKLKKAIYGLKQAPRAWYHELRQFLLTVGFKNSYTDTSLFALNSGGNLLYLLIYVDDIILTGNNSAHVDRFVDTLAQRFSLKDLGPLSYFLGVEVVPHKHGILLSQRHYILDLLSRTNMSGAKPVQTPLPTSPLITLHFGKPLSDPIAYRTTVGSLQYLSLTRPDIAFAINKLSQYKHQPTFDHWDLIKRLLRYLCGTLDEGVVIYYDSQVSLHVFSDADWAGNKDGYSSTSAYIVYLGRNPISWSSKKQNTIARSSTEVKYRSVVAIAAELNWVCFLLTDLGLTLSTTVRS</sequence>
<accession>A0AA39RIY6</accession>
<reference evidence="2" key="2">
    <citation type="submission" date="2023-06" db="EMBL/GenBank/DDBJ databases">
        <authorList>
            <person name="Swenson N.G."/>
            <person name="Wegrzyn J.L."/>
            <person name="Mcevoy S.L."/>
        </authorList>
    </citation>
    <scope>NUCLEOTIDE SEQUENCE</scope>
    <source>
        <strain evidence="2">NS2018</strain>
        <tissue evidence="2">Leaf</tissue>
    </source>
</reference>